<accession>A0A9X1JYB0</accession>
<evidence type="ECO:0000313" key="2">
    <source>
        <dbReference type="Proteomes" id="UP001138661"/>
    </source>
</evidence>
<dbReference type="EMBL" id="JAHXDN010000002">
    <property type="protein sequence ID" value="MBW4707970.1"/>
    <property type="molecule type" value="Genomic_DNA"/>
</dbReference>
<comment type="caution">
    <text evidence="1">The sequence shown here is derived from an EMBL/GenBank/DDBJ whole genome shotgun (WGS) entry which is preliminary data.</text>
</comment>
<keyword evidence="2" id="KW-1185">Reference proteome</keyword>
<dbReference type="RefSeq" id="WP_219501327.1">
    <property type="nucleotide sequence ID" value="NZ_JAHXDN010000002.1"/>
</dbReference>
<name>A0A9X1JYB0_9RHOB</name>
<proteinExistence type="predicted"/>
<dbReference type="Proteomes" id="UP001138661">
    <property type="component" value="Unassembled WGS sequence"/>
</dbReference>
<protein>
    <submittedName>
        <fullName evidence="1">Uncharacterized protein</fullName>
    </submittedName>
</protein>
<sequence>MTFGTSGRAICPVERRHLSLTGLGEFQVSGAQGIRDLLRRDAAIQIGTLAF</sequence>
<gene>
    <name evidence="1" type="ORF">KX928_09240</name>
</gene>
<dbReference type="AlphaFoldDB" id="A0A9X1JYB0"/>
<evidence type="ECO:0000313" key="1">
    <source>
        <dbReference type="EMBL" id="MBW4707970.1"/>
    </source>
</evidence>
<organism evidence="1 2">
    <name type="scientific">Roseobacter insulae</name>
    <dbReference type="NCBI Taxonomy" id="2859783"/>
    <lineage>
        <taxon>Bacteria</taxon>
        <taxon>Pseudomonadati</taxon>
        <taxon>Pseudomonadota</taxon>
        <taxon>Alphaproteobacteria</taxon>
        <taxon>Rhodobacterales</taxon>
        <taxon>Roseobacteraceae</taxon>
        <taxon>Roseobacter</taxon>
    </lineage>
</organism>
<reference evidence="1" key="1">
    <citation type="submission" date="2021-07" db="EMBL/GenBank/DDBJ databases">
        <title>Roseobacter insulae sp. nov., isolated from a tidal flat.</title>
        <authorList>
            <person name="Park S."/>
            <person name="Yoon J.-H."/>
        </authorList>
    </citation>
    <scope>NUCLEOTIDE SEQUENCE</scope>
    <source>
        <strain evidence="1">YSTF-M11</strain>
    </source>
</reference>